<proteinExistence type="predicted"/>
<comment type="caution">
    <text evidence="1">The sequence shown here is derived from an EMBL/GenBank/DDBJ whole genome shotgun (WGS) entry which is preliminary data.</text>
</comment>
<sequence length="104" mass="11491">MTVPAPYRVGLHRRAQDCLRLASSSVVTPTSMYSVRCFMMVLAVAGHSSVLPSVNSQPVMECHELCGGFADSMCVDECHCVFYEDGDYGVCLPHWMNETDLLPM</sequence>
<organism evidence="1 2">
    <name type="scientific">Hyalomma asiaticum</name>
    <name type="common">Tick</name>
    <dbReference type="NCBI Taxonomy" id="266040"/>
    <lineage>
        <taxon>Eukaryota</taxon>
        <taxon>Metazoa</taxon>
        <taxon>Ecdysozoa</taxon>
        <taxon>Arthropoda</taxon>
        <taxon>Chelicerata</taxon>
        <taxon>Arachnida</taxon>
        <taxon>Acari</taxon>
        <taxon>Parasitiformes</taxon>
        <taxon>Ixodida</taxon>
        <taxon>Ixodoidea</taxon>
        <taxon>Ixodidae</taxon>
        <taxon>Hyalomminae</taxon>
        <taxon>Hyalomma</taxon>
    </lineage>
</organism>
<gene>
    <name evidence="1" type="ORF">HPB50_024052</name>
</gene>
<evidence type="ECO:0000313" key="1">
    <source>
        <dbReference type="EMBL" id="KAH6936889.1"/>
    </source>
</evidence>
<dbReference type="EMBL" id="CM023483">
    <property type="protein sequence ID" value="KAH6936889.1"/>
    <property type="molecule type" value="Genomic_DNA"/>
</dbReference>
<evidence type="ECO:0000313" key="2">
    <source>
        <dbReference type="Proteomes" id="UP000821845"/>
    </source>
</evidence>
<dbReference type="Proteomes" id="UP000821845">
    <property type="component" value="Chromosome 3"/>
</dbReference>
<reference evidence="1" key="1">
    <citation type="submission" date="2020-05" db="EMBL/GenBank/DDBJ databases">
        <title>Large-scale comparative analyses of tick genomes elucidate their genetic diversity and vector capacities.</title>
        <authorList>
            <person name="Jia N."/>
            <person name="Wang J."/>
            <person name="Shi W."/>
            <person name="Du L."/>
            <person name="Sun Y."/>
            <person name="Zhan W."/>
            <person name="Jiang J."/>
            <person name="Wang Q."/>
            <person name="Zhang B."/>
            <person name="Ji P."/>
            <person name="Sakyi L.B."/>
            <person name="Cui X."/>
            <person name="Yuan T."/>
            <person name="Jiang B."/>
            <person name="Yang W."/>
            <person name="Lam T.T.-Y."/>
            <person name="Chang Q."/>
            <person name="Ding S."/>
            <person name="Wang X."/>
            <person name="Zhu J."/>
            <person name="Ruan X."/>
            <person name="Zhao L."/>
            <person name="Wei J."/>
            <person name="Que T."/>
            <person name="Du C."/>
            <person name="Cheng J."/>
            <person name="Dai P."/>
            <person name="Han X."/>
            <person name="Huang E."/>
            <person name="Gao Y."/>
            <person name="Liu J."/>
            <person name="Shao H."/>
            <person name="Ye R."/>
            <person name="Li L."/>
            <person name="Wei W."/>
            <person name="Wang X."/>
            <person name="Wang C."/>
            <person name="Yang T."/>
            <person name="Huo Q."/>
            <person name="Li W."/>
            <person name="Guo W."/>
            <person name="Chen H."/>
            <person name="Zhou L."/>
            <person name="Ni X."/>
            <person name="Tian J."/>
            <person name="Zhou Y."/>
            <person name="Sheng Y."/>
            <person name="Liu T."/>
            <person name="Pan Y."/>
            <person name="Xia L."/>
            <person name="Li J."/>
            <person name="Zhao F."/>
            <person name="Cao W."/>
        </authorList>
    </citation>
    <scope>NUCLEOTIDE SEQUENCE</scope>
    <source>
        <strain evidence="1">Hyas-2018</strain>
    </source>
</reference>
<keyword evidence="2" id="KW-1185">Reference proteome</keyword>
<name>A0ACB7ST07_HYAAI</name>
<accession>A0ACB7ST07</accession>
<protein>
    <submittedName>
        <fullName evidence="1">Uncharacterized protein</fullName>
    </submittedName>
</protein>